<feature type="domain" description="OmpR/PhoB-type" evidence="7">
    <location>
        <begin position="2"/>
        <end position="99"/>
    </location>
</feature>
<dbReference type="AlphaFoldDB" id="A0A371BC05"/>
<evidence type="ECO:0000256" key="5">
    <source>
        <dbReference type="SAM" id="MobiDB-lite"/>
    </source>
</evidence>
<keyword evidence="2" id="KW-0802">TPR repeat</keyword>
<accession>A0A371BC05</accession>
<evidence type="ECO:0000256" key="1">
    <source>
        <dbReference type="ARBA" id="ARBA00022737"/>
    </source>
</evidence>
<keyword evidence="6" id="KW-0812">Transmembrane</keyword>
<gene>
    <name evidence="8" type="ORF">DXH78_11070</name>
</gene>
<dbReference type="SMART" id="SM00862">
    <property type="entry name" value="Trans_reg_C"/>
    <property type="match status" value="1"/>
</dbReference>
<dbReference type="CDD" id="cd00383">
    <property type="entry name" value="trans_reg_C"/>
    <property type="match status" value="1"/>
</dbReference>
<dbReference type="Gene3D" id="1.25.40.10">
    <property type="entry name" value="Tetratricopeptide repeat domain"/>
    <property type="match status" value="1"/>
</dbReference>
<evidence type="ECO:0000256" key="3">
    <source>
        <dbReference type="ARBA" id="ARBA00023125"/>
    </source>
</evidence>
<dbReference type="InterPro" id="IPR001867">
    <property type="entry name" value="OmpR/PhoB-type_DNA-bd"/>
</dbReference>
<dbReference type="InterPro" id="IPR051012">
    <property type="entry name" value="CellSynth/LPSAsmb/PSIAsmb"/>
</dbReference>
<evidence type="ECO:0000259" key="7">
    <source>
        <dbReference type="PROSITE" id="PS51755"/>
    </source>
</evidence>
<sequence length="574" mass="61791">MSTVLRFAGFEVDPQRAELRRPDGQTVKIRPKPFTMLQFLLANAGRVVGKQELMEAVWPNVFVSEDNLFQCIREIRAAIGDERRQILKVVSGRGYLLDAAVESPSRPVVPDDDRASPAAAVTVESPPAVPDDLPLDAGRPRQAHRTLVVAAALAVFAIGLAVAAPFIGQRFASTPPVVAVMPFADASSDPQVALMAANITDQLVDGLSKIPSLRVLAPKPEPGATAVALSVMRPDYVLRGEIQKSNGAWNVQARIVDAATDEVRWATAFPVESDTPNVALQQSRIAAGVGYAAAAKLNALQHTSGSTNDAAVVIDQAQAFINRTSPEKFKTALAMLDKALAATPANVDLKAELAAQLLRGIQTAWFSGAEAEQAETRARELLEGALKSEPDYLPLLQGYCRFLTATNHFVDSLVACSRALNQDPWDGLVLFQLGLTHIQLGRYDDALSAFMLADRYDTPQVSRWTWLLGVGLTYVFMDRSEEALPWLERSIAITPGTGRTHFLLAAAYQRLGRFDEARAAIAAGMKIRPGTTAANVSLPKKNASATFLARGKEINELLIAAGMPRGEARTSAAQ</sequence>
<dbReference type="GO" id="GO:0006355">
    <property type="term" value="P:regulation of DNA-templated transcription"/>
    <property type="evidence" value="ECO:0007669"/>
    <property type="project" value="InterPro"/>
</dbReference>
<dbReference type="GO" id="GO:0003677">
    <property type="term" value="F:DNA binding"/>
    <property type="evidence" value="ECO:0007669"/>
    <property type="project" value="UniProtKB-UniRule"/>
</dbReference>
<organism evidence="8 9">
    <name type="scientific">Undibacter mobilis</name>
    <dbReference type="NCBI Taxonomy" id="2292256"/>
    <lineage>
        <taxon>Bacteria</taxon>
        <taxon>Pseudomonadati</taxon>
        <taxon>Pseudomonadota</taxon>
        <taxon>Alphaproteobacteria</taxon>
        <taxon>Hyphomicrobiales</taxon>
        <taxon>Nitrobacteraceae</taxon>
        <taxon>Undibacter</taxon>
    </lineage>
</organism>
<evidence type="ECO:0000256" key="2">
    <source>
        <dbReference type="ARBA" id="ARBA00022803"/>
    </source>
</evidence>
<dbReference type="InterPro" id="IPR011990">
    <property type="entry name" value="TPR-like_helical_dom_sf"/>
</dbReference>
<dbReference type="SMART" id="SM00028">
    <property type="entry name" value="TPR"/>
    <property type="match status" value="3"/>
</dbReference>
<dbReference type="OrthoDB" id="54411at2"/>
<evidence type="ECO:0000256" key="6">
    <source>
        <dbReference type="SAM" id="Phobius"/>
    </source>
</evidence>
<keyword evidence="6" id="KW-0472">Membrane</keyword>
<evidence type="ECO:0000313" key="9">
    <source>
        <dbReference type="Proteomes" id="UP000263993"/>
    </source>
</evidence>
<keyword evidence="3 4" id="KW-0238">DNA-binding</keyword>
<evidence type="ECO:0000313" key="8">
    <source>
        <dbReference type="EMBL" id="RDV05057.1"/>
    </source>
</evidence>
<dbReference type="GO" id="GO:0000160">
    <property type="term" value="P:phosphorelay signal transduction system"/>
    <property type="evidence" value="ECO:0007669"/>
    <property type="project" value="InterPro"/>
</dbReference>
<dbReference type="InterPro" id="IPR036388">
    <property type="entry name" value="WH-like_DNA-bd_sf"/>
</dbReference>
<dbReference type="PANTHER" id="PTHR45586">
    <property type="entry name" value="TPR REPEAT-CONTAINING PROTEIN PA4667"/>
    <property type="match status" value="1"/>
</dbReference>
<proteinExistence type="predicted"/>
<dbReference type="SUPFAM" id="SSF48452">
    <property type="entry name" value="TPR-like"/>
    <property type="match status" value="1"/>
</dbReference>
<dbReference type="RefSeq" id="WP_115517082.1">
    <property type="nucleotide sequence ID" value="NZ_QRGO01000001.1"/>
</dbReference>
<name>A0A371BC05_9BRAD</name>
<feature type="transmembrane region" description="Helical" evidence="6">
    <location>
        <begin position="147"/>
        <end position="167"/>
    </location>
</feature>
<protein>
    <submittedName>
        <fullName evidence="8">Transcriptional regulator CadC</fullName>
    </submittedName>
</protein>
<keyword evidence="6" id="KW-1133">Transmembrane helix</keyword>
<feature type="DNA-binding region" description="OmpR/PhoB-type" evidence="4">
    <location>
        <begin position="2"/>
        <end position="99"/>
    </location>
</feature>
<dbReference type="SUPFAM" id="SSF46894">
    <property type="entry name" value="C-terminal effector domain of the bipartite response regulators"/>
    <property type="match status" value="1"/>
</dbReference>
<dbReference type="EMBL" id="QRGO01000001">
    <property type="protein sequence ID" value="RDV05057.1"/>
    <property type="molecule type" value="Genomic_DNA"/>
</dbReference>
<dbReference type="PANTHER" id="PTHR45586:SF1">
    <property type="entry name" value="LIPOPOLYSACCHARIDE ASSEMBLY PROTEIN B"/>
    <property type="match status" value="1"/>
</dbReference>
<feature type="region of interest" description="Disordered" evidence="5">
    <location>
        <begin position="105"/>
        <end position="134"/>
    </location>
</feature>
<comment type="caution">
    <text evidence="8">The sequence shown here is derived from an EMBL/GenBank/DDBJ whole genome shotgun (WGS) entry which is preliminary data.</text>
</comment>
<dbReference type="PROSITE" id="PS51755">
    <property type="entry name" value="OMPR_PHOB"/>
    <property type="match status" value="1"/>
</dbReference>
<keyword evidence="1" id="KW-0677">Repeat</keyword>
<dbReference type="Pfam" id="PF00486">
    <property type="entry name" value="Trans_reg_C"/>
    <property type="match status" value="1"/>
</dbReference>
<dbReference type="Pfam" id="PF13181">
    <property type="entry name" value="TPR_8"/>
    <property type="match status" value="2"/>
</dbReference>
<dbReference type="InterPro" id="IPR016032">
    <property type="entry name" value="Sig_transdc_resp-reg_C-effctor"/>
</dbReference>
<dbReference type="InterPro" id="IPR019734">
    <property type="entry name" value="TPR_rpt"/>
</dbReference>
<dbReference type="Gene3D" id="1.10.10.10">
    <property type="entry name" value="Winged helix-like DNA-binding domain superfamily/Winged helix DNA-binding domain"/>
    <property type="match status" value="1"/>
</dbReference>
<reference evidence="9" key="1">
    <citation type="submission" date="2018-08" db="EMBL/GenBank/DDBJ databases">
        <authorList>
            <person name="Kim S.-J."/>
            <person name="Jung G.-Y."/>
        </authorList>
    </citation>
    <scope>NUCLEOTIDE SEQUENCE [LARGE SCALE GENOMIC DNA]</scope>
    <source>
        <strain evidence="9">GY_H</strain>
    </source>
</reference>
<dbReference type="Proteomes" id="UP000263993">
    <property type="component" value="Unassembled WGS sequence"/>
</dbReference>
<keyword evidence="9" id="KW-1185">Reference proteome</keyword>
<evidence type="ECO:0000256" key="4">
    <source>
        <dbReference type="PROSITE-ProRule" id="PRU01091"/>
    </source>
</evidence>